<gene>
    <name evidence="2" type="ORF">PFISCL1PPCAC_8856</name>
</gene>
<evidence type="ECO:0000313" key="2">
    <source>
        <dbReference type="EMBL" id="GMT17559.1"/>
    </source>
</evidence>
<keyword evidence="3" id="KW-1185">Reference proteome</keyword>
<proteinExistence type="predicted"/>
<feature type="non-terminal residue" evidence="2">
    <location>
        <position position="1"/>
    </location>
</feature>
<feature type="signal peptide" evidence="1">
    <location>
        <begin position="1"/>
        <end position="21"/>
    </location>
</feature>
<protein>
    <recommendedName>
        <fullName evidence="4">Ribosomal protein</fullName>
    </recommendedName>
</protein>
<organism evidence="2 3">
    <name type="scientific">Pristionchus fissidentatus</name>
    <dbReference type="NCBI Taxonomy" id="1538716"/>
    <lineage>
        <taxon>Eukaryota</taxon>
        <taxon>Metazoa</taxon>
        <taxon>Ecdysozoa</taxon>
        <taxon>Nematoda</taxon>
        <taxon>Chromadorea</taxon>
        <taxon>Rhabditida</taxon>
        <taxon>Rhabditina</taxon>
        <taxon>Diplogasteromorpha</taxon>
        <taxon>Diplogasteroidea</taxon>
        <taxon>Neodiplogasteridae</taxon>
        <taxon>Pristionchus</taxon>
    </lineage>
</organism>
<feature type="chain" id="PRO_5044022958" description="Ribosomal protein" evidence="1">
    <location>
        <begin position="22"/>
        <end position="83"/>
    </location>
</feature>
<evidence type="ECO:0000313" key="3">
    <source>
        <dbReference type="Proteomes" id="UP001432322"/>
    </source>
</evidence>
<name>A0AAV5VIC0_9BILA</name>
<keyword evidence="1" id="KW-0732">Signal</keyword>
<dbReference type="EMBL" id="BTSY01000003">
    <property type="protein sequence ID" value="GMT17559.1"/>
    <property type="molecule type" value="Genomic_DNA"/>
</dbReference>
<evidence type="ECO:0000256" key="1">
    <source>
        <dbReference type="SAM" id="SignalP"/>
    </source>
</evidence>
<dbReference type="Proteomes" id="UP001432322">
    <property type="component" value="Unassembled WGS sequence"/>
</dbReference>
<dbReference type="AlphaFoldDB" id="A0AAV5VIC0"/>
<reference evidence="2" key="1">
    <citation type="submission" date="2023-10" db="EMBL/GenBank/DDBJ databases">
        <title>Genome assembly of Pristionchus species.</title>
        <authorList>
            <person name="Yoshida K."/>
            <person name="Sommer R.J."/>
        </authorList>
    </citation>
    <scope>NUCLEOTIDE SEQUENCE</scope>
    <source>
        <strain evidence="2">RS5133</strain>
    </source>
</reference>
<evidence type="ECO:0008006" key="4">
    <source>
        <dbReference type="Google" id="ProtNLM"/>
    </source>
</evidence>
<comment type="caution">
    <text evidence="2">The sequence shown here is derived from an EMBL/GenBank/DDBJ whole genome shotgun (WGS) entry which is preliminary data.</text>
</comment>
<feature type="non-terminal residue" evidence="2">
    <location>
        <position position="83"/>
    </location>
</feature>
<sequence length="83" mass="9206">FVDMLDLWLGVFASAPEEAWAVETLERSTIERPCALIRTFTVSVSCSILAPSPLCWAPTRIRPSPRRFTTPSETNVGVMLRGP</sequence>
<accession>A0AAV5VIC0</accession>